<sequence>MRRTGDTGDSGTGSSRGRRTEPGVGGKPATARTGHRVLALTRWDSSSPTAGGSGGAGPVPRPSTSRRARAVHSGVRGRWSC</sequence>
<dbReference type="EMBL" id="JBHMCY010000026">
    <property type="protein sequence ID" value="MFB9464126.1"/>
    <property type="molecule type" value="Genomic_DNA"/>
</dbReference>
<feature type="region of interest" description="Disordered" evidence="1">
    <location>
        <begin position="1"/>
        <end position="81"/>
    </location>
</feature>
<accession>A0ABV5N1E9</accession>
<protein>
    <submittedName>
        <fullName evidence="2">Uncharacterized protein</fullName>
    </submittedName>
</protein>
<name>A0ABV5N1E9_9ACTN</name>
<organism evidence="2 3">
    <name type="scientific">Streptomyces cinereospinus</name>
    <dbReference type="NCBI Taxonomy" id="285561"/>
    <lineage>
        <taxon>Bacteria</taxon>
        <taxon>Bacillati</taxon>
        <taxon>Actinomycetota</taxon>
        <taxon>Actinomycetes</taxon>
        <taxon>Kitasatosporales</taxon>
        <taxon>Streptomycetaceae</taxon>
        <taxon>Streptomyces</taxon>
    </lineage>
</organism>
<gene>
    <name evidence="2" type="ORF">ACFF45_15780</name>
</gene>
<evidence type="ECO:0000313" key="2">
    <source>
        <dbReference type="EMBL" id="MFB9464126.1"/>
    </source>
</evidence>
<evidence type="ECO:0000313" key="3">
    <source>
        <dbReference type="Proteomes" id="UP001589709"/>
    </source>
</evidence>
<dbReference type="Proteomes" id="UP001589709">
    <property type="component" value="Unassembled WGS sequence"/>
</dbReference>
<keyword evidence="3" id="KW-1185">Reference proteome</keyword>
<proteinExistence type="predicted"/>
<evidence type="ECO:0000256" key="1">
    <source>
        <dbReference type="SAM" id="MobiDB-lite"/>
    </source>
</evidence>
<reference evidence="2 3" key="1">
    <citation type="submission" date="2024-09" db="EMBL/GenBank/DDBJ databases">
        <authorList>
            <person name="Sun Q."/>
            <person name="Mori K."/>
        </authorList>
    </citation>
    <scope>NUCLEOTIDE SEQUENCE [LARGE SCALE GENOMIC DNA]</scope>
    <source>
        <strain evidence="2 3">JCM 6917</strain>
    </source>
</reference>
<dbReference type="RefSeq" id="WP_381346656.1">
    <property type="nucleotide sequence ID" value="NZ_JBHMCY010000026.1"/>
</dbReference>
<comment type="caution">
    <text evidence="2">The sequence shown here is derived from an EMBL/GenBank/DDBJ whole genome shotgun (WGS) entry which is preliminary data.</text>
</comment>